<dbReference type="PANTHER" id="PTHR33271">
    <property type="entry name" value="OS04G0445200 PROTEIN"/>
    <property type="match status" value="1"/>
</dbReference>
<dbReference type="RefSeq" id="WP_093633680.1">
    <property type="nucleotide sequence ID" value="NZ_CAJNAX010000032.1"/>
</dbReference>
<evidence type="ECO:0000259" key="1">
    <source>
        <dbReference type="Pfam" id="PF05899"/>
    </source>
</evidence>
<sequence>MSTKKYFFSTAPIYNIRATKDIERKTIEWSTWVCNDDSYAHRYFPGASFYVVRGRARLTFPDGTAVDIEAGDFVSIATGAEATWKIDAEIETRYCYHADVPTSGNRASRVSA</sequence>
<dbReference type="PANTHER" id="PTHR33271:SF22">
    <property type="entry name" value="OS04G0445200 PROTEIN"/>
    <property type="match status" value="1"/>
</dbReference>
<dbReference type="OrthoDB" id="9799053at2"/>
<dbReference type="EMBL" id="FPBH01000004">
    <property type="protein sequence ID" value="SFT79339.1"/>
    <property type="molecule type" value="Genomic_DNA"/>
</dbReference>
<dbReference type="Gene3D" id="2.60.120.10">
    <property type="entry name" value="Jelly Rolls"/>
    <property type="match status" value="1"/>
</dbReference>
<evidence type="ECO:0000313" key="3">
    <source>
        <dbReference type="Proteomes" id="UP000198844"/>
    </source>
</evidence>
<reference evidence="2 3" key="1">
    <citation type="submission" date="2016-10" db="EMBL/GenBank/DDBJ databases">
        <authorList>
            <person name="de Groot N.N."/>
        </authorList>
    </citation>
    <scope>NUCLEOTIDE SEQUENCE [LARGE SCALE GENOMIC DNA]</scope>
    <source>
        <strain evidence="2 3">LMG 27731</strain>
    </source>
</reference>
<organism evidence="2 3">
    <name type="scientific">Paraburkholderia aspalathi</name>
    <dbReference type="NCBI Taxonomy" id="1324617"/>
    <lineage>
        <taxon>Bacteria</taxon>
        <taxon>Pseudomonadati</taxon>
        <taxon>Pseudomonadota</taxon>
        <taxon>Betaproteobacteria</taxon>
        <taxon>Burkholderiales</taxon>
        <taxon>Burkholderiaceae</taxon>
        <taxon>Paraburkholderia</taxon>
    </lineage>
</organism>
<dbReference type="Pfam" id="PF05899">
    <property type="entry name" value="Cupin_3"/>
    <property type="match status" value="1"/>
</dbReference>
<dbReference type="InterPro" id="IPR008579">
    <property type="entry name" value="UGlyAH_Cupin_dom"/>
</dbReference>
<proteinExistence type="predicted"/>
<dbReference type="SUPFAM" id="SSF51182">
    <property type="entry name" value="RmlC-like cupins"/>
    <property type="match status" value="1"/>
</dbReference>
<protein>
    <recommendedName>
        <fullName evidence="1">(S)-ureidoglycine aminohydrolase cupin domain-containing protein</fullName>
    </recommendedName>
</protein>
<accession>A0A1I7AWN5</accession>
<feature type="domain" description="(S)-ureidoglycine aminohydrolase cupin" evidence="1">
    <location>
        <begin position="25"/>
        <end position="94"/>
    </location>
</feature>
<dbReference type="Proteomes" id="UP000198844">
    <property type="component" value="Unassembled WGS sequence"/>
</dbReference>
<dbReference type="AlphaFoldDB" id="A0A1I7AWN5"/>
<dbReference type="InterPro" id="IPR011051">
    <property type="entry name" value="RmlC_Cupin_sf"/>
</dbReference>
<evidence type="ECO:0000313" key="2">
    <source>
        <dbReference type="EMBL" id="SFT79339.1"/>
    </source>
</evidence>
<name>A0A1I7AWN5_9BURK</name>
<dbReference type="InterPro" id="IPR014710">
    <property type="entry name" value="RmlC-like_jellyroll"/>
</dbReference>
<gene>
    <name evidence="2" type="ORF">SAMN05192563_100424</name>
</gene>